<evidence type="ECO:0000313" key="1">
    <source>
        <dbReference type="EMBL" id="MSS59131.1"/>
    </source>
</evidence>
<evidence type="ECO:0000313" key="2">
    <source>
        <dbReference type="Proteomes" id="UP000461880"/>
    </source>
</evidence>
<protein>
    <submittedName>
        <fullName evidence="1">Uncharacterized protein</fullName>
    </submittedName>
</protein>
<comment type="caution">
    <text evidence="1">The sequence shown here is derived from an EMBL/GenBank/DDBJ whole genome shotgun (WGS) entry which is preliminary data.</text>
</comment>
<gene>
    <name evidence="1" type="ORF">FYJ51_09480</name>
</gene>
<dbReference type="AlphaFoldDB" id="A0A7X2NTS1"/>
<dbReference type="RefSeq" id="WP_154505281.1">
    <property type="nucleotide sequence ID" value="NZ_VUMN01000024.1"/>
</dbReference>
<name>A0A7X2NTS1_9FIRM</name>
<organism evidence="1 2">
    <name type="scientific">Stecheria intestinalis</name>
    <dbReference type="NCBI Taxonomy" id="2606630"/>
    <lineage>
        <taxon>Bacteria</taxon>
        <taxon>Bacillati</taxon>
        <taxon>Bacillota</taxon>
        <taxon>Erysipelotrichia</taxon>
        <taxon>Erysipelotrichales</taxon>
        <taxon>Erysipelotrichaceae</taxon>
        <taxon>Stecheria</taxon>
    </lineage>
</organism>
<keyword evidence="2" id="KW-1185">Reference proteome</keyword>
<proteinExistence type="predicted"/>
<dbReference type="EMBL" id="VUMN01000024">
    <property type="protein sequence ID" value="MSS59131.1"/>
    <property type="molecule type" value="Genomic_DNA"/>
</dbReference>
<reference evidence="1 2" key="1">
    <citation type="submission" date="2019-08" db="EMBL/GenBank/DDBJ databases">
        <title>In-depth cultivation of the pig gut microbiome towards novel bacterial diversity and tailored functional studies.</title>
        <authorList>
            <person name="Wylensek D."/>
            <person name="Hitch T.C.A."/>
            <person name="Clavel T."/>
        </authorList>
    </citation>
    <scope>NUCLEOTIDE SEQUENCE [LARGE SCALE GENOMIC DNA]</scope>
    <source>
        <strain evidence="1 2">Oil+RF-744-GAM-WT-6</strain>
    </source>
</reference>
<dbReference type="Proteomes" id="UP000461880">
    <property type="component" value="Unassembled WGS sequence"/>
</dbReference>
<accession>A0A7X2NTS1</accession>
<sequence length="146" mass="17244">MYVETTTYANGEVAIFLRGKQYKDGRWVNMPAQFLGLVSDFPQYEDPVAHFRQFYKEETKKQKAQEKLDALKSDSSSVSIMLNLNEQLGLGESAVRNIGYVAFKRIYKELRLDEFWRRQTRGLKIEYDMEKIFYLLVSCRTKRNFA</sequence>